<dbReference type="InterPro" id="IPR001824">
    <property type="entry name" value="Tyr_kinase_rcpt_3_CS"/>
</dbReference>
<keyword evidence="12" id="KW-1015">Disulfide bond</keyword>
<evidence type="ECO:0000256" key="10">
    <source>
        <dbReference type="ARBA" id="ARBA00023136"/>
    </source>
</evidence>
<dbReference type="PANTHER" id="PTHR24416:SF600">
    <property type="entry name" value="PDGF- AND VEGF-RECEPTOR RELATED, ISOFORM J"/>
    <property type="match status" value="1"/>
</dbReference>
<evidence type="ECO:0000259" key="25">
    <source>
        <dbReference type="PROSITE" id="PS50011"/>
    </source>
</evidence>
<dbReference type="FunFam" id="1.10.510.10:FF:002880">
    <property type="match status" value="1"/>
</dbReference>
<feature type="binding site" evidence="19">
    <location>
        <position position="651"/>
    </location>
    <ligand>
        <name>Mg(2+)</name>
        <dbReference type="ChEBI" id="CHEBI:18420"/>
    </ligand>
</feature>
<evidence type="ECO:0000256" key="6">
    <source>
        <dbReference type="ARBA" id="ARBA00022741"/>
    </source>
</evidence>
<evidence type="ECO:0000256" key="17">
    <source>
        <dbReference type="PIRSR" id="PIRSR000615-1"/>
    </source>
</evidence>
<dbReference type="PIRSF" id="PIRSF000615">
    <property type="entry name" value="TyrPK_CSF1-R"/>
    <property type="match status" value="1"/>
</dbReference>
<dbReference type="PROSITE" id="PS50011">
    <property type="entry name" value="PROTEIN_KINASE_DOM"/>
    <property type="match status" value="1"/>
</dbReference>
<feature type="domain" description="Ig-like" evidence="26">
    <location>
        <begin position="26"/>
        <end position="122"/>
    </location>
</feature>
<feature type="binding site" evidence="19">
    <location>
        <position position="638"/>
    </location>
    <ligand>
        <name>Mg(2+)</name>
        <dbReference type="ChEBI" id="CHEBI:18420"/>
    </ligand>
</feature>
<dbReference type="GO" id="GO:0007169">
    <property type="term" value="P:cell surface receptor protein tyrosine kinase signaling pathway"/>
    <property type="evidence" value="ECO:0007669"/>
    <property type="project" value="InterPro"/>
</dbReference>
<evidence type="ECO:0000256" key="15">
    <source>
        <dbReference type="ARBA" id="ARBA00023319"/>
    </source>
</evidence>
<dbReference type="InterPro" id="IPR007110">
    <property type="entry name" value="Ig-like_dom"/>
</dbReference>
<dbReference type="InterPro" id="IPR008266">
    <property type="entry name" value="Tyr_kinase_AS"/>
</dbReference>
<evidence type="ECO:0000256" key="19">
    <source>
        <dbReference type="PIRSR" id="PIRSR000615-3"/>
    </source>
</evidence>
<evidence type="ECO:0000256" key="12">
    <source>
        <dbReference type="ARBA" id="ARBA00023157"/>
    </source>
</evidence>
<evidence type="ECO:0000256" key="4">
    <source>
        <dbReference type="ARBA" id="ARBA00022679"/>
    </source>
</evidence>
<dbReference type="EMBL" id="GDIQ01021514">
    <property type="protein sequence ID" value="JAN73223.1"/>
    <property type="molecule type" value="Transcribed_RNA"/>
</dbReference>
<evidence type="ECO:0000256" key="14">
    <source>
        <dbReference type="ARBA" id="ARBA00023180"/>
    </source>
</evidence>
<evidence type="ECO:0000256" key="5">
    <source>
        <dbReference type="ARBA" id="ARBA00022692"/>
    </source>
</evidence>
<dbReference type="SUPFAM" id="SSF48726">
    <property type="entry name" value="Immunoglobulin"/>
    <property type="match status" value="1"/>
</dbReference>
<sequence length="819" mass="93232">MTKISVKTVLLYILLGASQSASKWLPMIPDGSHQVITAGANLVLTCIYQYRDEYDANFSNIWWTLPDYVEKNTIGDLHTRLSKTFYRNETHSTSTIVLLRVRHTDTGFYGCEQNSWNKKKIQQYVYVYNDNSFDSKSSYLTFMDPYEAAYLAQQGVSLHVPCKPTHPNLNISVIRTSQLTANGIVSTDLKKESGKYQEDLLSELDSNWLLKAERGLTLTNPKVGDAGKYGCIGTMNNITDEKYFDIYVKGMEVVRVGEMEDPVEGANATLICRMFTETEFSSPPEWSYRINNTGQMRIINETSPPEGIQIKTQRWSKEACISGCREFTYFESRLDLMDIKENSETTFQCSAFIDRQSVSKIILFTLKGINYDRKQEIITVIATSVAIILLMLFVVGIGMKLYFDKKNAKEEIARRLGGNPNGINPDLPIEYQIEFLPYDKRWEFPRNRLTLGIQLGIGCFGRVVKAEAIGLKDSKETVKTVAVKMIKSQSDVVAMDALIRELKILIYLGSHLNVVNLLGACTKDIAKGELLIIVEYCRFGNLQTYLINQRNQFINQLDEFGNMKSGINAEHPYIRQHLCLSANGKRNVVQQKAHIDGDPAYNFTISTRDLISWAFQVARGMEYLASKKVLHGDLAARNVLLADDGVVKVADFGMARKMYYDVNYEKKGQGLLPVKWMAIESLTDHIFSSQSDVWSYGVLLWELFSLGKLPYPGRNAKFELIKVLQNGYRMEKPDNAPNFFGQMMADCWKLEPNERPTFVQLQQMIGDYMEPLTAADYLDVNVPRQSCNEEINRSSSQMSTMPNEEPDYQFAKDDEMTRL</sequence>
<dbReference type="GO" id="GO:0004714">
    <property type="term" value="F:transmembrane receptor protein tyrosine kinase activity"/>
    <property type="evidence" value="ECO:0007669"/>
    <property type="project" value="UniProtKB-EC"/>
</dbReference>
<feature type="domain" description="Protein kinase" evidence="25">
    <location>
        <begin position="449"/>
        <end position="769"/>
    </location>
</feature>
<evidence type="ECO:0000256" key="23">
    <source>
        <dbReference type="SAM" id="Phobius"/>
    </source>
</evidence>
<keyword evidence="6 18" id="KW-0547">Nucleotide-binding</keyword>
<keyword evidence="8 18" id="KW-0067">ATP-binding</keyword>
<keyword evidence="9 23" id="KW-1133">Transmembrane helix</keyword>
<comment type="subcellular location">
    <subcellularLocation>
        <location evidence="1">Membrane</location>
        <topology evidence="1">Single-pass type I membrane protein</topology>
    </subcellularLocation>
</comment>
<evidence type="ECO:0000256" key="11">
    <source>
        <dbReference type="ARBA" id="ARBA00023137"/>
    </source>
</evidence>
<accession>A0A0P6GTW8</accession>
<keyword evidence="4" id="KW-0808">Transferase</keyword>
<feature type="chain" id="PRO_5007425196" description="receptor protein-tyrosine kinase" evidence="24">
    <location>
        <begin position="21"/>
        <end position="819"/>
    </location>
</feature>
<feature type="region of interest" description="Disordered" evidence="22">
    <location>
        <begin position="790"/>
        <end position="819"/>
    </location>
</feature>
<keyword evidence="24" id="KW-0732">Signal</keyword>
<organism evidence="27">
    <name type="scientific">Daphnia magna</name>
    <dbReference type="NCBI Taxonomy" id="35525"/>
    <lineage>
        <taxon>Eukaryota</taxon>
        <taxon>Metazoa</taxon>
        <taxon>Ecdysozoa</taxon>
        <taxon>Arthropoda</taxon>
        <taxon>Crustacea</taxon>
        <taxon>Branchiopoda</taxon>
        <taxon>Diplostraca</taxon>
        <taxon>Cladocera</taxon>
        <taxon>Anomopoda</taxon>
        <taxon>Daphniidae</taxon>
        <taxon>Daphnia</taxon>
    </lineage>
</organism>
<feature type="compositionally biased region" description="Basic and acidic residues" evidence="22">
    <location>
        <begin position="810"/>
        <end position="819"/>
    </location>
</feature>
<dbReference type="FunFam" id="3.30.200.20:FF:001298">
    <property type="entry name" value="Uncharacterized protein"/>
    <property type="match status" value="1"/>
</dbReference>
<keyword evidence="3" id="KW-0597">Phosphoprotein</keyword>
<feature type="site" description="Important for interaction with phosphotyrosine-binding proteins" evidence="20">
    <location>
        <position position="777"/>
    </location>
</feature>
<proteinExistence type="predicted"/>
<evidence type="ECO:0000256" key="24">
    <source>
        <dbReference type="SAM" id="SignalP"/>
    </source>
</evidence>
<dbReference type="InterPro" id="IPR003599">
    <property type="entry name" value="Ig_sub"/>
</dbReference>
<dbReference type="InterPro" id="IPR036179">
    <property type="entry name" value="Ig-like_dom_sf"/>
</dbReference>
<feature type="binding site" evidence="18 21">
    <location>
        <position position="484"/>
    </location>
    <ligand>
        <name>ATP</name>
        <dbReference type="ChEBI" id="CHEBI:30616"/>
    </ligand>
</feature>
<evidence type="ECO:0000256" key="9">
    <source>
        <dbReference type="ARBA" id="ARBA00022989"/>
    </source>
</evidence>
<feature type="transmembrane region" description="Helical" evidence="23">
    <location>
        <begin position="377"/>
        <end position="399"/>
    </location>
</feature>
<evidence type="ECO:0000259" key="26">
    <source>
        <dbReference type="PROSITE" id="PS50835"/>
    </source>
</evidence>
<dbReference type="PROSITE" id="PS00109">
    <property type="entry name" value="PROTEIN_KINASE_TYR"/>
    <property type="match status" value="1"/>
</dbReference>
<keyword evidence="14" id="KW-0325">Glycoprotein</keyword>
<dbReference type="PROSITE" id="PS00240">
    <property type="entry name" value="RECEPTOR_TYR_KIN_III"/>
    <property type="match status" value="1"/>
</dbReference>
<dbReference type="InterPro" id="IPR017441">
    <property type="entry name" value="Protein_kinase_ATP_BS"/>
</dbReference>
<dbReference type="InterPro" id="IPR011009">
    <property type="entry name" value="Kinase-like_dom_sf"/>
</dbReference>
<dbReference type="Pfam" id="PF07714">
    <property type="entry name" value="PK_Tyr_Ser-Thr"/>
    <property type="match status" value="1"/>
</dbReference>
<feature type="active site" description="Proton acceptor" evidence="17">
    <location>
        <position position="633"/>
    </location>
</feature>
<dbReference type="AlphaFoldDB" id="A0A0P6GTW8"/>
<evidence type="ECO:0000256" key="16">
    <source>
        <dbReference type="ARBA" id="ARBA00051243"/>
    </source>
</evidence>
<dbReference type="EC" id="2.7.10.1" evidence="2"/>
<dbReference type="GO" id="GO:0043235">
    <property type="term" value="C:receptor complex"/>
    <property type="evidence" value="ECO:0007669"/>
    <property type="project" value="TreeGrafter"/>
</dbReference>
<feature type="binding site" evidence="18">
    <location>
        <begin position="456"/>
        <end position="463"/>
    </location>
    <ligand>
        <name>ATP</name>
        <dbReference type="ChEBI" id="CHEBI:30616"/>
    </ligand>
</feature>
<evidence type="ECO:0000256" key="2">
    <source>
        <dbReference type="ARBA" id="ARBA00011902"/>
    </source>
</evidence>
<keyword evidence="7" id="KW-0418">Kinase</keyword>
<comment type="catalytic activity">
    <reaction evidence="16">
        <text>L-tyrosyl-[protein] + ATP = O-phospho-L-tyrosyl-[protein] + ADP + H(+)</text>
        <dbReference type="Rhea" id="RHEA:10596"/>
        <dbReference type="Rhea" id="RHEA-COMP:10136"/>
        <dbReference type="Rhea" id="RHEA-COMP:20101"/>
        <dbReference type="ChEBI" id="CHEBI:15378"/>
        <dbReference type="ChEBI" id="CHEBI:30616"/>
        <dbReference type="ChEBI" id="CHEBI:46858"/>
        <dbReference type="ChEBI" id="CHEBI:61978"/>
        <dbReference type="ChEBI" id="CHEBI:456216"/>
        <dbReference type="EC" id="2.7.10.1"/>
    </reaction>
</comment>
<dbReference type="SUPFAM" id="SSF56112">
    <property type="entry name" value="Protein kinase-like (PK-like)"/>
    <property type="match status" value="1"/>
</dbReference>
<dbReference type="Gene3D" id="3.30.200.20">
    <property type="entry name" value="Phosphorylase Kinase, domain 1"/>
    <property type="match status" value="1"/>
</dbReference>
<reference evidence="27" key="1">
    <citation type="submission" date="2015-10" db="EMBL/GenBank/DDBJ databases">
        <title>EvidentialGene: Evidence-directed Construction of Complete mRNA Transcriptomes without Genomes.</title>
        <authorList>
            <person name="Gilbert D.G."/>
        </authorList>
    </citation>
    <scope>NUCLEOTIDE SEQUENCE</scope>
</reference>
<keyword evidence="11" id="KW-0829">Tyrosine-protein kinase</keyword>
<dbReference type="Gene3D" id="2.60.40.10">
    <property type="entry name" value="Immunoglobulins"/>
    <property type="match status" value="2"/>
</dbReference>
<dbReference type="GO" id="GO:0005524">
    <property type="term" value="F:ATP binding"/>
    <property type="evidence" value="ECO:0007669"/>
    <property type="project" value="UniProtKB-UniRule"/>
</dbReference>
<dbReference type="GO" id="GO:0046872">
    <property type="term" value="F:metal ion binding"/>
    <property type="evidence" value="ECO:0007669"/>
    <property type="project" value="UniProtKB-KW"/>
</dbReference>
<dbReference type="InterPro" id="IPR001245">
    <property type="entry name" value="Ser-Thr/Tyr_kinase_cat_dom"/>
</dbReference>
<feature type="signal peptide" evidence="24">
    <location>
        <begin position="1"/>
        <end position="20"/>
    </location>
</feature>
<feature type="compositionally biased region" description="Polar residues" evidence="22">
    <location>
        <begin position="790"/>
        <end position="802"/>
    </location>
</feature>
<name>A0A0P6GTW8_9CRUS</name>
<keyword evidence="13" id="KW-0675">Receptor</keyword>
<dbReference type="InterPro" id="IPR050122">
    <property type="entry name" value="RTK"/>
</dbReference>
<feature type="binding site" evidence="18">
    <location>
        <position position="637"/>
    </location>
    <ligand>
        <name>ATP</name>
        <dbReference type="ChEBI" id="CHEBI:30616"/>
    </ligand>
</feature>
<evidence type="ECO:0000256" key="20">
    <source>
        <dbReference type="PIRSR" id="PIRSR000615-4"/>
    </source>
</evidence>
<evidence type="ECO:0000256" key="8">
    <source>
        <dbReference type="ARBA" id="ARBA00022840"/>
    </source>
</evidence>
<dbReference type="InterPro" id="IPR013783">
    <property type="entry name" value="Ig-like_fold"/>
</dbReference>
<evidence type="ECO:0000256" key="7">
    <source>
        <dbReference type="ARBA" id="ARBA00022777"/>
    </source>
</evidence>
<keyword evidence="10 23" id="KW-0472">Membrane</keyword>
<dbReference type="InterPro" id="IPR000719">
    <property type="entry name" value="Prot_kinase_dom"/>
</dbReference>
<dbReference type="Gene3D" id="1.10.510.10">
    <property type="entry name" value="Transferase(Phosphotransferase) domain 1"/>
    <property type="match status" value="1"/>
</dbReference>
<evidence type="ECO:0000256" key="13">
    <source>
        <dbReference type="ARBA" id="ARBA00023170"/>
    </source>
</evidence>
<dbReference type="GO" id="GO:0005886">
    <property type="term" value="C:plasma membrane"/>
    <property type="evidence" value="ECO:0007669"/>
    <property type="project" value="TreeGrafter"/>
</dbReference>
<keyword evidence="19" id="KW-0479">Metal-binding</keyword>
<evidence type="ECO:0000256" key="3">
    <source>
        <dbReference type="ARBA" id="ARBA00022553"/>
    </source>
</evidence>
<dbReference type="PROSITE" id="PS50835">
    <property type="entry name" value="IG_LIKE"/>
    <property type="match status" value="1"/>
</dbReference>
<keyword evidence="15" id="KW-0393">Immunoglobulin domain</keyword>
<protein>
    <recommendedName>
        <fullName evidence="2">receptor protein-tyrosine kinase</fullName>
        <ecNumber evidence="2">2.7.10.1</ecNumber>
    </recommendedName>
</protein>
<dbReference type="OrthoDB" id="6077854at2759"/>
<evidence type="ECO:0000256" key="21">
    <source>
        <dbReference type="PROSITE-ProRule" id="PRU10141"/>
    </source>
</evidence>
<evidence type="ECO:0000256" key="1">
    <source>
        <dbReference type="ARBA" id="ARBA00004479"/>
    </source>
</evidence>
<keyword evidence="5 23" id="KW-0812">Transmembrane</keyword>
<evidence type="ECO:0000256" key="18">
    <source>
        <dbReference type="PIRSR" id="PIRSR000615-2"/>
    </source>
</evidence>
<dbReference type="PROSITE" id="PS00107">
    <property type="entry name" value="PROTEIN_KINASE_ATP"/>
    <property type="match status" value="1"/>
</dbReference>
<keyword evidence="19" id="KW-0460">Magnesium</keyword>
<evidence type="ECO:0000313" key="27">
    <source>
        <dbReference type="EMBL" id="JAN65867.1"/>
    </source>
</evidence>
<dbReference type="EMBL" id="GDIQ01028870">
    <property type="protein sequence ID" value="JAN65867.1"/>
    <property type="molecule type" value="Transcribed_RNA"/>
</dbReference>
<dbReference type="PANTHER" id="PTHR24416">
    <property type="entry name" value="TYROSINE-PROTEIN KINASE RECEPTOR"/>
    <property type="match status" value="1"/>
</dbReference>
<dbReference type="SMART" id="SM00409">
    <property type="entry name" value="IG"/>
    <property type="match status" value="2"/>
</dbReference>
<evidence type="ECO:0000256" key="22">
    <source>
        <dbReference type="SAM" id="MobiDB-lite"/>
    </source>
</evidence>